<dbReference type="SUPFAM" id="SSF54427">
    <property type="entry name" value="NTF2-like"/>
    <property type="match status" value="1"/>
</dbReference>
<dbReference type="Pfam" id="PF12680">
    <property type="entry name" value="SnoaL_2"/>
    <property type="match status" value="1"/>
</dbReference>
<evidence type="ECO:0000259" key="1">
    <source>
        <dbReference type="Pfam" id="PF12680"/>
    </source>
</evidence>
<comment type="caution">
    <text evidence="2">The sequence shown here is derived from an EMBL/GenBank/DDBJ whole genome shotgun (WGS) entry which is preliminary data.</text>
</comment>
<gene>
    <name evidence="2" type="ORF">GCM10010151_55040</name>
</gene>
<name>A0ABP3GZ07_9ACTN</name>
<feature type="domain" description="SnoaL-like" evidence="1">
    <location>
        <begin position="22"/>
        <end position="116"/>
    </location>
</feature>
<dbReference type="Gene3D" id="3.10.450.50">
    <property type="match status" value="1"/>
</dbReference>
<accession>A0ABP3GZ07</accession>
<dbReference type="InterPro" id="IPR032710">
    <property type="entry name" value="NTF2-like_dom_sf"/>
</dbReference>
<organism evidence="2 3">
    <name type="scientific">Actinoallomurus spadix</name>
    <dbReference type="NCBI Taxonomy" id="79912"/>
    <lineage>
        <taxon>Bacteria</taxon>
        <taxon>Bacillati</taxon>
        <taxon>Actinomycetota</taxon>
        <taxon>Actinomycetes</taxon>
        <taxon>Streptosporangiales</taxon>
        <taxon>Thermomonosporaceae</taxon>
        <taxon>Actinoallomurus</taxon>
    </lineage>
</organism>
<keyword evidence="3" id="KW-1185">Reference proteome</keyword>
<dbReference type="InterPro" id="IPR037401">
    <property type="entry name" value="SnoaL-like"/>
</dbReference>
<dbReference type="Proteomes" id="UP001501822">
    <property type="component" value="Unassembled WGS sequence"/>
</dbReference>
<reference evidence="3" key="1">
    <citation type="journal article" date="2019" name="Int. J. Syst. Evol. Microbiol.">
        <title>The Global Catalogue of Microorganisms (GCM) 10K type strain sequencing project: providing services to taxonomists for standard genome sequencing and annotation.</title>
        <authorList>
            <consortium name="The Broad Institute Genomics Platform"/>
            <consortium name="The Broad Institute Genome Sequencing Center for Infectious Disease"/>
            <person name="Wu L."/>
            <person name="Ma J."/>
        </authorList>
    </citation>
    <scope>NUCLEOTIDE SEQUENCE [LARGE SCALE GENOMIC DNA]</scope>
    <source>
        <strain evidence="3">JCM 3146</strain>
    </source>
</reference>
<protein>
    <submittedName>
        <fullName evidence="2">Nuclear transport factor 2 family protein</fullName>
    </submittedName>
</protein>
<evidence type="ECO:0000313" key="3">
    <source>
        <dbReference type="Proteomes" id="UP001501822"/>
    </source>
</evidence>
<evidence type="ECO:0000313" key="2">
    <source>
        <dbReference type="EMBL" id="GAA0358356.1"/>
    </source>
</evidence>
<sequence>MEARMTIDTPHPNAETLRLLYKDFSLLEKYATEDVKLHPADRAPGYSPVQGKQAVLRHERALLDATRGTLLMDVEAIHANESFGAVLGTLRASVDGEVAMPFCGLWRFSDGLITEHWENAYDAPSLTRALSGKASS</sequence>
<dbReference type="EMBL" id="BAAABM010000053">
    <property type="protein sequence ID" value="GAA0358356.1"/>
    <property type="molecule type" value="Genomic_DNA"/>
</dbReference>
<proteinExistence type="predicted"/>